<sequence length="840" mass="93361">MPSFKLLRSKKSKLPKQDQDKSCEADTPRSQQPTITQVVYRNSEDEDGGKLKRRSNSYSFRDSESIPRGGLISLIPSSLPDDDIKSQLNDSLPPGHRRRKSNVTFSDWDQYDDGSTSKGRTAEELAAKLDNVNTRQGAQRRTAMATYRTTSYEEYEQRAIVDESYRASTSSPAARSDLEVISDDEELRRRIDALNVMDTTASRGDQIVILPFKRDESISPFDVNDSAVQMSLDDADTSLESTPSMDEATVLPRLSQQARNVEASRSVISEPITNVDSDSVLNAMEAPVVMSVDHHPGDSPPPSKSQIGAYVHYPAPIPARIRLPPLLKNKSKSSNPLENSSPATPVAPGLSTSFSFPMTAPMDKPEQSDNGSANDEHSDSEESTVPVTPGYMPKFQNPHQALESILSEWDKDPTSLVQPFTPQEELPVTDGPRSLIQELEERKSQQKSRQRNAAAVNSASLLQLDDVIRKGQEKRRTVVSAHGLVGTAQIRSDEDEVPLGAIYSKELKGQRGEPTRVPEGRRYSHSPSNSFALQHAVAHNRRTSSSSIPQRSMHDSQFSDSSAQFAPPSQKRGETWQSNHTSGTLQSAILPEDPNSLNRIRERDVSMPNLHYQSIGNTQLNMMTEPSLYTVPAREMSVPNLDQYRQSPGQYSAQATNPPQYPPYQPQNAASQQYSVQYQRPQYPGQSPANDMGTGYFRESAYAGGNAPMNNSGTGRQSSLLNSEEALYRRLKERESIMMGYPPQKPGPRAVSMMTREGYELLLQKQYYQQQQPHTQQQYYTQNTSRLSAQEQSYITPGIQQSSSRPNNPAALGGSAAHSNDSKKREVVERWRRSVYTGGV</sequence>
<keyword evidence="3" id="KW-1185">Reference proteome</keyword>
<feature type="compositionally biased region" description="Polar residues" evidence="1">
    <location>
        <begin position="575"/>
        <end position="587"/>
    </location>
</feature>
<reference evidence="2" key="1">
    <citation type="submission" date="2023-03" db="EMBL/GenBank/DDBJ databases">
        <title>Near-Complete genome sequence of Lipomyces tetrasporous NRRL Y-64009, an oleaginous yeast capable of growing on lignocellulosic hydrolysates.</title>
        <authorList>
            <consortium name="Lawrence Berkeley National Laboratory"/>
            <person name="Jagtap S.S."/>
            <person name="Liu J.-J."/>
            <person name="Walukiewicz H.E."/>
            <person name="Pangilinan J."/>
            <person name="Lipzen A."/>
            <person name="Ahrendt S."/>
            <person name="Koriabine M."/>
            <person name="Cobaugh K."/>
            <person name="Salamov A."/>
            <person name="Yoshinaga Y."/>
            <person name="Ng V."/>
            <person name="Daum C."/>
            <person name="Grigoriev I.V."/>
            <person name="Slininger P.J."/>
            <person name="Dien B.S."/>
            <person name="Jin Y.-S."/>
            <person name="Rao C.V."/>
        </authorList>
    </citation>
    <scope>NUCLEOTIDE SEQUENCE</scope>
    <source>
        <strain evidence="2">NRRL Y-64009</strain>
    </source>
</reference>
<dbReference type="GeneID" id="80885908"/>
<organism evidence="2 3">
    <name type="scientific">Lipomyces tetrasporus</name>
    <dbReference type="NCBI Taxonomy" id="54092"/>
    <lineage>
        <taxon>Eukaryota</taxon>
        <taxon>Fungi</taxon>
        <taxon>Dikarya</taxon>
        <taxon>Ascomycota</taxon>
        <taxon>Saccharomycotina</taxon>
        <taxon>Lipomycetes</taxon>
        <taxon>Lipomycetales</taxon>
        <taxon>Lipomycetaceae</taxon>
        <taxon>Lipomyces</taxon>
    </lineage>
</organism>
<feature type="compositionally biased region" description="Polar residues" evidence="1">
    <location>
        <begin position="28"/>
        <end position="40"/>
    </location>
</feature>
<accession>A0AAD7QQN7</accession>
<feature type="compositionally biased region" description="Basic and acidic residues" evidence="1">
    <location>
        <begin position="505"/>
        <end position="522"/>
    </location>
</feature>
<feature type="compositionally biased region" description="Basic and acidic residues" evidence="1">
    <location>
        <begin position="15"/>
        <end position="27"/>
    </location>
</feature>
<dbReference type="RefSeq" id="XP_056043242.1">
    <property type="nucleotide sequence ID" value="XM_056190742.1"/>
</dbReference>
<feature type="region of interest" description="Disordered" evidence="1">
    <location>
        <begin position="1"/>
        <end position="120"/>
    </location>
</feature>
<feature type="compositionally biased region" description="Polar residues" evidence="1">
    <location>
        <begin position="332"/>
        <end position="343"/>
    </location>
</feature>
<dbReference type="Proteomes" id="UP001217417">
    <property type="component" value="Unassembled WGS sequence"/>
</dbReference>
<dbReference type="EMBL" id="JARPMG010000006">
    <property type="protein sequence ID" value="KAJ8099792.1"/>
    <property type="molecule type" value="Genomic_DNA"/>
</dbReference>
<feature type="compositionally biased region" description="Polar residues" evidence="1">
    <location>
        <begin position="102"/>
        <end position="119"/>
    </location>
</feature>
<feature type="compositionally biased region" description="Polar residues" evidence="1">
    <location>
        <begin position="643"/>
        <end position="656"/>
    </location>
</feature>
<evidence type="ECO:0000256" key="1">
    <source>
        <dbReference type="SAM" id="MobiDB-lite"/>
    </source>
</evidence>
<feature type="region of interest" description="Disordered" evidence="1">
    <location>
        <begin position="796"/>
        <end position="828"/>
    </location>
</feature>
<feature type="compositionally biased region" description="Polar residues" evidence="1">
    <location>
        <begin position="543"/>
        <end position="564"/>
    </location>
</feature>
<proteinExistence type="predicted"/>
<gene>
    <name evidence="2" type="ORF">POJ06DRAFT_301657</name>
</gene>
<feature type="region of interest" description="Disordered" evidence="1">
    <location>
        <begin position="327"/>
        <end position="396"/>
    </location>
</feature>
<feature type="compositionally biased region" description="Polar residues" evidence="1">
    <location>
        <begin position="796"/>
        <end position="807"/>
    </location>
</feature>
<dbReference type="AlphaFoldDB" id="A0AAD7QQN7"/>
<protein>
    <submittedName>
        <fullName evidence="2">Uncharacterized protein</fullName>
    </submittedName>
</protein>
<comment type="caution">
    <text evidence="2">The sequence shown here is derived from an EMBL/GenBank/DDBJ whole genome shotgun (WGS) entry which is preliminary data.</text>
</comment>
<name>A0AAD7QQN7_9ASCO</name>
<evidence type="ECO:0000313" key="2">
    <source>
        <dbReference type="EMBL" id="KAJ8099792.1"/>
    </source>
</evidence>
<evidence type="ECO:0000313" key="3">
    <source>
        <dbReference type="Proteomes" id="UP001217417"/>
    </source>
</evidence>
<feature type="region of interest" description="Disordered" evidence="1">
    <location>
        <begin position="643"/>
        <end position="670"/>
    </location>
</feature>
<feature type="region of interest" description="Disordered" evidence="1">
    <location>
        <begin position="502"/>
        <end position="595"/>
    </location>
</feature>